<reference evidence="5 6" key="1">
    <citation type="journal article" date="2015" name="Int. J. Syst. Evol. Microbiol.">
        <title>Gemmobacter intermedius sp. nov., isolated from a white stork (Ciconia ciconia).</title>
        <authorList>
            <person name="Kampfer P."/>
            <person name="Jerzak L."/>
            <person name="Wilharm G."/>
            <person name="Golke J."/>
            <person name="Busse H.J."/>
            <person name="Glaeser S.P."/>
        </authorList>
    </citation>
    <scope>NUCLEOTIDE SEQUENCE [LARGE SCALE GENOMIC DNA]</scope>
    <source>
        <strain evidence="5 6">119/4</strain>
    </source>
</reference>
<evidence type="ECO:0000259" key="4">
    <source>
        <dbReference type="PROSITE" id="PS50949"/>
    </source>
</evidence>
<sequence>MRPAEQIRDALIERIITGAIKDGERLDEQRLAEQFGVSRTPLREALQMLSGSGLVRHELRRGTFVHFPSLDEVLEMFQVMAEVEAICGRYAARRISAPALDDLARALDLCREAAARSDKAAYYAANHQFHDLIYEASGNGFLAAEAARLHSRLQPFRLRQLEVRHRLSQSLAEHEAIWEALARGDSELAGRCLFDHVAIQGERFNDLVANYRRIAGR</sequence>
<evidence type="ECO:0000256" key="2">
    <source>
        <dbReference type="ARBA" id="ARBA00023125"/>
    </source>
</evidence>
<dbReference type="PRINTS" id="PR00035">
    <property type="entry name" value="HTHGNTR"/>
</dbReference>
<dbReference type="SMART" id="SM00895">
    <property type="entry name" value="FCD"/>
    <property type="match status" value="1"/>
</dbReference>
<dbReference type="Gene3D" id="1.10.10.10">
    <property type="entry name" value="Winged helix-like DNA-binding domain superfamily/Winged helix DNA-binding domain"/>
    <property type="match status" value="1"/>
</dbReference>
<feature type="domain" description="HTH gntR-type" evidence="4">
    <location>
        <begin position="1"/>
        <end position="68"/>
    </location>
</feature>
<keyword evidence="2" id="KW-0238">DNA-binding</keyword>
<keyword evidence="1" id="KW-0805">Transcription regulation</keyword>
<keyword evidence="6" id="KW-1185">Reference proteome</keyword>
<dbReference type="InterPro" id="IPR036390">
    <property type="entry name" value="WH_DNA-bd_sf"/>
</dbReference>
<dbReference type="AlphaFoldDB" id="A0A451GHI1"/>
<dbReference type="CDD" id="cd07377">
    <property type="entry name" value="WHTH_GntR"/>
    <property type="match status" value="1"/>
</dbReference>
<dbReference type="GO" id="GO:0003700">
    <property type="term" value="F:DNA-binding transcription factor activity"/>
    <property type="evidence" value="ECO:0007669"/>
    <property type="project" value="InterPro"/>
</dbReference>
<dbReference type="Pfam" id="PF00392">
    <property type="entry name" value="GntR"/>
    <property type="match status" value="1"/>
</dbReference>
<evidence type="ECO:0000313" key="6">
    <source>
        <dbReference type="Proteomes" id="UP000287168"/>
    </source>
</evidence>
<dbReference type="Pfam" id="PF07729">
    <property type="entry name" value="FCD"/>
    <property type="match status" value="1"/>
</dbReference>
<evidence type="ECO:0000256" key="3">
    <source>
        <dbReference type="ARBA" id="ARBA00023163"/>
    </source>
</evidence>
<dbReference type="GO" id="GO:0003677">
    <property type="term" value="F:DNA binding"/>
    <property type="evidence" value="ECO:0007669"/>
    <property type="project" value="UniProtKB-KW"/>
</dbReference>
<organism evidence="5 6">
    <name type="scientific">Falsigemmobacter intermedius</name>
    <dbReference type="NCBI Taxonomy" id="1553448"/>
    <lineage>
        <taxon>Bacteria</taxon>
        <taxon>Pseudomonadati</taxon>
        <taxon>Pseudomonadota</taxon>
        <taxon>Alphaproteobacteria</taxon>
        <taxon>Rhodobacterales</taxon>
        <taxon>Paracoccaceae</taxon>
        <taxon>Falsigemmobacter</taxon>
    </lineage>
</organism>
<dbReference type="PANTHER" id="PTHR43537:SF49">
    <property type="entry name" value="TRANSCRIPTIONAL REGULATORY PROTEIN"/>
    <property type="match status" value="1"/>
</dbReference>
<dbReference type="Gene3D" id="1.20.120.530">
    <property type="entry name" value="GntR ligand-binding domain-like"/>
    <property type="match status" value="1"/>
</dbReference>
<dbReference type="EMBL" id="SBLC01000038">
    <property type="protein sequence ID" value="RWY38411.1"/>
    <property type="molecule type" value="Genomic_DNA"/>
</dbReference>
<dbReference type="SUPFAM" id="SSF46785">
    <property type="entry name" value="Winged helix' DNA-binding domain"/>
    <property type="match status" value="1"/>
</dbReference>
<accession>A0A451GHI1</accession>
<comment type="caution">
    <text evidence="5">The sequence shown here is derived from an EMBL/GenBank/DDBJ whole genome shotgun (WGS) entry which is preliminary data.</text>
</comment>
<dbReference type="InterPro" id="IPR000524">
    <property type="entry name" value="Tscrpt_reg_HTH_GntR"/>
</dbReference>
<protein>
    <submittedName>
        <fullName evidence="5">GntR family transcriptional regulator</fullName>
    </submittedName>
</protein>
<keyword evidence="3" id="KW-0804">Transcription</keyword>
<dbReference type="InterPro" id="IPR011711">
    <property type="entry name" value="GntR_C"/>
</dbReference>
<dbReference type="Proteomes" id="UP000287168">
    <property type="component" value="Unassembled WGS sequence"/>
</dbReference>
<dbReference type="SMART" id="SM00345">
    <property type="entry name" value="HTH_GNTR"/>
    <property type="match status" value="1"/>
</dbReference>
<name>A0A451GHI1_9RHOB</name>
<dbReference type="PANTHER" id="PTHR43537">
    <property type="entry name" value="TRANSCRIPTIONAL REGULATOR, GNTR FAMILY"/>
    <property type="match status" value="1"/>
</dbReference>
<dbReference type="InterPro" id="IPR008920">
    <property type="entry name" value="TF_FadR/GntR_C"/>
</dbReference>
<gene>
    <name evidence="5" type="ORF">EP867_16395</name>
</gene>
<dbReference type="OrthoDB" id="7620579at2"/>
<evidence type="ECO:0000313" key="5">
    <source>
        <dbReference type="EMBL" id="RWY38411.1"/>
    </source>
</evidence>
<dbReference type="InterPro" id="IPR036388">
    <property type="entry name" value="WH-like_DNA-bd_sf"/>
</dbReference>
<dbReference type="SUPFAM" id="SSF48008">
    <property type="entry name" value="GntR ligand-binding domain-like"/>
    <property type="match status" value="1"/>
</dbReference>
<dbReference type="PROSITE" id="PS50949">
    <property type="entry name" value="HTH_GNTR"/>
    <property type="match status" value="1"/>
</dbReference>
<evidence type="ECO:0000256" key="1">
    <source>
        <dbReference type="ARBA" id="ARBA00023015"/>
    </source>
</evidence>
<dbReference type="RefSeq" id="WP_128490549.1">
    <property type="nucleotide sequence ID" value="NZ_JBHLXB010000046.1"/>
</dbReference>
<proteinExistence type="predicted"/>